<gene>
    <name evidence="2" type="ORF">HHK36_008872</name>
</gene>
<protein>
    <recommendedName>
        <fullName evidence="1">PhoD-like phosphatase metallophosphatase domain-containing protein</fullName>
    </recommendedName>
</protein>
<dbReference type="Gene3D" id="3.60.21.70">
    <property type="entry name" value="PhoD-like phosphatase"/>
    <property type="match status" value="1"/>
</dbReference>
<proteinExistence type="predicted"/>
<dbReference type="Pfam" id="PF09423">
    <property type="entry name" value="PhoD"/>
    <property type="match status" value="1"/>
</dbReference>
<dbReference type="PANTHER" id="PTHR33987">
    <property type="entry name" value="CALCINEURIN-LIKE METALLO-PHOSPHOESTERASE SUPERFAMILY PROTEIN"/>
    <property type="match status" value="1"/>
</dbReference>
<dbReference type="InterPro" id="IPR038607">
    <property type="entry name" value="PhoD-like_sf"/>
</dbReference>
<dbReference type="AlphaFoldDB" id="A0A834ZJU2"/>
<dbReference type="OrthoDB" id="10266805at2759"/>
<keyword evidence="3" id="KW-1185">Reference proteome</keyword>
<comment type="caution">
    <text evidence="2">The sequence shown here is derived from an EMBL/GenBank/DDBJ whole genome shotgun (WGS) entry which is preliminary data.</text>
</comment>
<dbReference type="InterPro" id="IPR029052">
    <property type="entry name" value="Metallo-depent_PP-like"/>
</dbReference>
<dbReference type="InterPro" id="IPR018946">
    <property type="entry name" value="PhoD-like_MPP"/>
</dbReference>
<sequence>MIGRVSRFRVEAKIVEIQGVEIREGFALKITERNNRNRSCSLWVPDEAIFWLSKTITEFIDSSGYCFRKFRGSRCSLMGEKRSNERGEFLSVQSFFGEGAGGRVFIPKGNRSSGWYALLSALGSGFPSRESHPVGGEYEGGRQYRKMAFKGWRVKPNKGVECRIEKVGSSSLVVELAAGDAKNWELAVVCSIGGPEESDDWEEVTRLSSSIPIPVGHRNVVGFRRWWPEANSLSFTCFKKPRWLAVKGIPFHLWIPGVLGKVGALCGGLVEIHPSTAVLSDLSFAKIKVSGELNLIPRRISIVYQSIIYPVELSVWEVELCDNCKMWPESMEIRYHRSWVVAEGGISGKVKPSVQSGLDAINRDSGQISYFKLTRVEPDLIPANTGGEYGAYDSREVAGELIFQQVSNRRIHSAEQSVGLKKGRRQARNRKRRARRLRLWSESVQGVRSASSRAAEEKAKATGPVPVAQECEYGPRSNGPNQMGKTLSYAEARLVDTDWSLVEARPSCDQVIASGSGDPLGFNSSLNRNNTIHALMTSTVFPKSLGFQSEARDQAIGGSSSIDPLFRRVESEVLEIDWVDEIEHQRSRLEFPIGESELLAKNHSEVSKVADTVVRQSSEEGVILQEVSPNSFYSSSCSSPPGQFLGGRFWSDDFEDRDLESNTPLVFSDLASLPKSGSILSKVRSPISSQGKAEAKGDKVLDEDRCEDKSEGLSASQPIWNAIIDFDPQLFIWLGDNIYGDIRRPYKLFGKERTIGPWKNVPRFIPISEHDMESRYEKAKSNPGYSLLRERTLVIGTWDDHDYGLNDAGKEFSGKDISQRLLLDFLDEPQDSPRRKQAGVYASYTFGPEGKQIKVILLDTRYHRDPLFSDGSILGSSQWAWLEKELKGPASAITIIASSIQVVSNLSATTGPLFYVESWGRFPKERERLFKLIGDSKRDGVFFISGDVHFGEVTRFDCATGYPLYDITSSGLTQAVEKAVLSPLDSVVRFVAWLIPTTMRVIGPKCRYRSCTYGQQNFGAIEIDWDATPVTMKIEVRDVNGAPVISVNISLLDLQTRRTDHGAIMKAGEYRRHCTLEVNLSWIVRYRLACLFFCALAGA</sequence>
<dbReference type="Proteomes" id="UP000655225">
    <property type="component" value="Unassembled WGS sequence"/>
</dbReference>
<dbReference type="CDD" id="cd07389">
    <property type="entry name" value="MPP_PhoD"/>
    <property type="match status" value="1"/>
</dbReference>
<dbReference type="SUPFAM" id="SSF56300">
    <property type="entry name" value="Metallo-dependent phosphatases"/>
    <property type="match status" value="1"/>
</dbReference>
<dbReference type="EMBL" id="JABCRI010000005">
    <property type="protein sequence ID" value="KAF8406780.1"/>
    <property type="molecule type" value="Genomic_DNA"/>
</dbReference>
<feature type="domain" description="PhoD-like phosphatase metallophosphatase" evidence="1">
    <location>
        <begin position="719"/>
        <end position="959"/>
    </location>
</feature>
<accession>A0A834ZJU2</accession>
<name>A0A834ZJU2_TETSI</name>
<organism evidence="2 3">
    <name type="scientific">Tetracentron sinense</name>
    <name type="common">Spur-leaf</name>
    <dbReference type="NCBI Taxonomy" id="13715"/>
    <lineage>
        <taxon>Eukaryota</taxon>
        <taxon>Viridiplantae</taxon>
        <taxon>Streptophyta</taxon>
        <taxon>Embryophyta</taxon>
        <taxon>Tracheophyta</taxon>
        <taxon>Spermatophyta</taxon>
        <taxon>Magnoliopsida</taxon>
        <taxon>Trochodendrales</taxon>
        <taxon>Trochodendraceae</taxon>
        <taxon>Tetracentron</taxon>
    </lineage>
</organism>
<evidence type="ECO:0000313" key="3">
    <source>
        <dbReference type="Proteomes" id="UP000655225"/>
    </source>
</evidence>
<reference evidence="2 3" key="1">
    <citation type="submission" date="2020-04" db="EMBL/GenBank/DDBJ databases">
        <title>Plant Genome Project.</title>
        <authorList>
            <person name="Zhang R.-G."/>
        </authorList>
    </citation>
    <scope>NUCLEOTIDE SEQUENCE [LARGE SCALE GENOMIC DNA]</scope>
    <source>
        <strain evidence="2">YNK0</strain>
        <tissue evidence="2">Leaf</tissue>
    </source>
</reference>
<evidence type="ECO:0000259" key="1">
    <source>
        <dbReference type="Pfam" id="PF09423"/>
    </source>
</evidence>
<evidence type="ECO:0000313" key="2">
    <source>
        <dbReference type="EMBL" id="KAF8406780.1"/>
    </source>
</evidence>
<dbReference type="PANTHER" id="PTHR33987:SF1">
    <property type="entry name" value="CALCINEURIN-LIKE METALLO-PHOSPHOESTERASE SUPERFAMILY PROTEIN"/>
    <property type="match status" value="1"/>
</dbReference>